<organism evidence="5 6">
    <name type="scientific">Wenzhouxiangella limi</name>
    <dbReference type="NCBI Taxonomy" id="2707351"/>
    <lineage>
        <taxon>Bacteria</taxon>
        <taxon>Pseudomonadati</taxon>
        <taxon>Pseudomonadota</taxon>
        <taxon>Gammaproteobacteria</taxon>
        <taxon>Chromatiales</taxon>
        <taxon>Wenzhouxiangellaceae</taxon>
        <taxon>Wenzhouxiangella</taxon>
    </lineage>
</organism>
<sequence>MTAWTKFVTVPTGCFMWWFQMVGFSDDCAVLRVKSIFLLGCALLLCLSWSGVSSAENPILVWDRSGEPVQADYPDDAGSRLERSSDLESDPRRLDFVSRYYDEPLDDDLQSVDYEARFDRSPQAGDVSTSRSDPLTTDSGGVIEGTLKGDDGAVVQATWVNLYDSAASRIASTRVDENGFFSFSGLPAGEYRMWIDPDADYLQRVYGGLDCVGSCRVEDGDPIDLESDETKQLDITLTRGLSFTVNVAEQGTPATPIQEACFDLFTDTGEFVNWRCRHSENGTFRLPAVLPGDYKLIMTPVGAFDSFPPVLYPDIPCVFQCSVSDQGTPIEVTAQAIADGEPLELDIAVEPGGTLSGLLQDAEGGNLDGSMELLGSNGEWGSRGYRIEGGEFSIDGIPPGTYKLGFRADGFVNQLYEGVSCPDFNCDRASLGQTIEISAGETTQLEPVTMVQGSTIEGFLTGDDGGVVQSTWVSLYDPVGNWVAARRVDENGFYRFAGMVEGEYRMRIDPDSDYVQRLYESTDCVQRCRPEDGDPIFLDQGETKEISLQLTRGLNISIDAFDRDDPAVSIDALCIDLFSVDGQFLNSRCRDANTTRNDLPAVLPGQYKVQINPINEWSRYAITLYDGASGTTCLPSCNIGEQGAVVEMIDSDRELSIPAESVNLMRGRVTNAAGDGLREMWVNARPVDDPNQSLYLGWVSAEEDGNYEFRVPQGEFYFQFQPWPEGSSKRYLPALFPDVPCTLFGCDRSAAQSFSITNGDIEVNPVLNLGARVTGSVARESDREPINSRVWLLTPAESPDRAAGRVVEQGSFEFAALPPGEYRMGAESRETDPVLIDQLFEDRNCVGARGTRCFYQQAGDVLTLAPGDDKQIDFALDIAPTQTVTGRVLERSTGQPLAGARIDMILNDVRVPLRTIETDPDGRFNVVLPIGDWGVVIEKDGYITRLFSSFRSAEGWCSARRCPDFPGQRVSVGDEPVDLGDLPMDPGALVTGTVSLPEGAPVGSNEFVTGRVFDEDGQPVDSLQIRVMPWYAQDPEGFFAVQVPPGTWHLLFQASSSNRALVATALDDVSCPNGSCGMETTGSVQVSQNEVLTPADEPQLDVTLSDGVPLMGTLLDGDNGGAPVDFGRLHIYNDQGVLAGQVFAFGSQNGIFQTQYGLPNGTYYVSTRLVDPEGGGGSGVSAEFVDVVYDDVPCVADCDVTTGTPIEVDLQAETLPPPIDIELFRGLSISGSVRQADGGAPVSGRIDVFDDSGGSVPGTFVSQEDGSFTVGGLLPGDYYLRTRNTAGLEDQLWNGDTPILCEPSCSPVSGTPVTVTSGDSVEGIDFVLTGAGSISGTTTGRDAVPLGAIMVEVYNALGGLVGSSLSDQDGAWRVDSLPAGQFYVRTDNDLGLVNVAWDGRECTGCDVTQTTAIELSRGEARADINLALDTGAALTGTVTRQADATPVAGVNVEIYSAAGDLLKSHRTGSNGTWQVDGLGEGSYRIATRNSLGLVNQVHAGVECVAECDIGDGTVVSLTIGESETINFALESAASIAGTVLDADNAPIADVAVQAVLADGRLARQGRTRADGSYEIRGLAPGEVFLRTRADGNYTDQTYNGRDCIPVCDVTGSDAVTVSAGQRIDGIDFSLTFGGGLAGSVTTSDAVPVSSLSVEIYNALGHIVGMRDTDENGDFVLRGLSGGRYFARTRNSRGLIDQVFDGLGCTPLPCVTGLGTPLELDGGLIEGVDFTLAAGNSLSGTVTDQFGNPLPTGEVVLYDETGREVKRGIITDGEWRLTGIADGSYYAVVLNGSGLIDELYDRLPCPGGRCDITQGTAIPVPQLDAAETDSSGRTAGSGPLVFELQRGSRIRGVLQGPDNTPLVNATVYFFNNTGEVVGSSQTDGIGEFVSEAAFSEGNYYLATSDGETRGVTTGGYVNVAYQDLPCPLECDVTEGVAVELDGQFDRDDIVLRVLEGGALQGRAVDGQDAGLVGAQVEIFDQQGRLAGLATVGTSGDWRIDGLPDGIYTVVLRNDLVEAFGDYVVGSGFCDGDCDPSVGTVFTISGGEPESDVDIILARDEVIFQSRFQAD</sequence>
<keyword evidence="2" id="KW-0964">Secreted</keyword>
<evidence type="ECO:0000256" key="4">
    <source>
        <dbReference type="SAM" id="MobiDB-lite"/>
    </source>
</evidence>
<comment type="caution">
    <text evidence="5">The sequence shown here is derived from an EMBL/GenBank/DDBJ whole genome shotgun (WGS) entry which is preliminary data.</text>
</comment>
<reference evidence="5 6" key="1">
    <citation type="submission" date="2020-02" db="EMBL/GenBank/DDBJ databases">
        <authorList>
            <person name="Zhang X.-Y."/>
        </authorList>
    </citation>
    <scope>NUCLEOTIDE SEQUENCE [LARGE SCALE GENOMIC DNA]</scope>
    <source>
        <strain evidence="5 6">C33</strain>
    </source>
</reference>
<keyword evidence="5" id="KW-0645">Protease</keyword>
<dbReference type="PANTHER" id="PTHR36108:SF13">
    <property type="entry name" value="COLOSSIN-B-RELATED"/>
    <property type="match status" value="1"/>
</dbReference>
<evidence type="ECO:0000313" key="6">
    <source>
        <dbReference type="Proteomes" id="UP000484885"/>
    </source>
</evidence>
<gene>
    <name evidence="5" type="ORF">G3I74_11230</name>
</gene>
<dbReference type="SUPFAM" id="SSF49464">
    <property type="entry name" value="Carboxypeptidase regulatory domain-like"/>
    <property type="match status" value="1"/>
</dbReference>
<name>A0A845V7Z4_9GAMM</name>
<dbReference type="InterPro" id="IPR008969">
    <property type="entry name" value="CarboxyPept-like_regulatory"/>
</dbReference>
<dbReference type="RefSeq" id="WP_164211703.1">
    <property type="nucleotide sequence ID" value="NZ_JAAGSC010000042.1"/>
</dbReference>
<dbReference type="GO" id="GO:0030246">
    <property type="term" value="F:carbohydrate binding"/>
    <property type="evidence" value="ECO:0007669"/>
    <property type="project" value="InterPro"/>
</dbReference>
<dbReference type="Proteomes" id="UP000484885">
    <property type="component" value="Unassembled WGS sequence"/>
</dbReference>
<feature type="compositionally biased region" description="Polar residues" evidence="4">
    <location>
        <begin position="126"/>
        <end position="139"/>
    </location>
</feature>
<feature type="region of interest" description="Disordered" evidence="4">
    <location>
        <begin position="120"/>
        <end position="144"/>
    </location>
</feature>
<keyword evidence="3" id="KW-0732">Signal</keyword>
<dbReference type="GO" id="GO:0004180">
    <property type="term" value="F:carboxypeptidase activity"/>
    <property type="evidence" value="ECO:0007669"/>
    <property type="project" value="UniProtKB-KW"/>
</dbReference>
<dbReference type="SUPFAM" id="SSF49452">
    <property type="entry name" value="Starch-binding domain-like"/>
    <property type="match status" value="1"/>
</dbReference>
<evidence type="ECO:0000313" key="5">
    <source>
        <dbReference type="EMBL" id="NDY96301.1"/>
    </source>
</evidence>
<keyword evidence="6" id="KW-1185">Reference proteome</keyword>
<dbReference type="SUPFAM" id="SSF117074">
    <property type="entry name" value="Hypothetical protein PA1324"/>
    <property type="match status" value="3"/>
</dbReference>
<keyword evidence="5" id="KW-0378">Hydrolase</keyword>
<keyword evidence="5" id="KW-0121">Carboxypeptidase</keyword>
<evidence type="ECO:0000256" key="2">
    <source>
        <dbReference type="ARBA" id="ARBA00022525"/>
    </source>
</evidence>
<dbReference type="Gene3D" id="2.60.40.10">
    <property type="entry name" value="Immunoglobulins"/>
    <property type="match status" value="3"/>
</dbReference>
<dbReference type="InterPro" id="IPR013784">
    <property type="entry name" value="Carb-bd-like_fold"/>
</dbReference>
<evidence type="ECO:0000256" key="3">
    <source>
        <dbReference type="ARBA" id="ARBA00022729"/>
    </source>
</evidence>
<dbReference type="PANTHER" id="PTHR36108">
    <property type="entry name" value="COLOSSIN-B-RELATED"/>
    <property type="match status" value="1"/>
</dbReference>
<evidence type="ECO:0000256" key="1">
    <source>
        <dbReference type="ARBA" id="ARBA00007257"/>
    </source>
</evidence>
<dbReference type="Pfam" id="PF13620">
    <property type="entry name" value="CarboxypepD_reg"/>
    <property type="match status" value="1"/>
</dbReference>
<accession>A0A845V7Z4</accession>
<protein>
    <submittedName>
        <fullName evidence="5">Carboxypeptidase regulatory-like domain-containing protein</fullName>
    </submittedName>
</protein>
<comment type="similarity">
    <text evidence="1">Belongs to the serine-aspartate repeat-containing protein (SDr) family.</text>
</comment>
<dbReference type="SUPFAM" id="SSF49478">
    <property type="entry name" value="Cna protein B-type domain"/>
    <property type="match status" value="2"/>
</dbReference>
<proteinExistence type="inferred from homology"/>
<dbReference type="Gene3D" id="2.60.40.1120">
    <property type="entry name" value="Carboxypeptidase-like, regulatory domain"/>
    <property type="match status" value="2"/>
</dbReference>
<dbReference type="InterPro" id="IPR013783">
    <property type="entry name" value="Ig-like_fold"/>
</dbReference>
<dbReference type="EMBL" id="JAAGSC010000042">
    <property type="protein sequence ID" value="NDY96301.1"/>
    <property type="molecule type" value="Genomic_DNA"/>
</dbReference>